<dbReference type="EMBL" id="SLXV01000055">
    <property type="protein sequence ID" value="TCP62485.1"/>
    <property type="molecule type" value="Genomic_DNA"/>
</dbReference>
<accession>A0A4R2RTL7</accession>
<sequence>PTGDIGPQGPSGPTGDIGPQGPSGPTGDIGPPGPSGPTGDIGPQGPSGPTGDIGPQGPSGPTGDIGPQGPSGPTGDIGPQGPTGPSGPTGDIGPQGPTGPSGPTGDIGPQGPTGPSGPTGDIGPQGPTGPSGPTGDIGPQGATGPTGPTGVNSTTVNALIARTNTSQVNVAAGSPVLFNNLLVPNGGSDIGFTGTVGTPSSTITLAPGVYWVNYDVHMRPTTPPANISLELRLNGVAILGSRSTWDGVTGGQLINATPSIIVVPTIPSALTLVVTQGPIDFPINQATLPALVNIMKIS</sequence>
<feature type="compositionally biased region" description="Low complexity" evidence="1">
    <location>
        <begin position="101"/>
        <end position="110"/>
    </location>
</feature>
<feature type="compositionally biased region" description="Low complexity" evidence="1">
    <location>
        <begin position="86"/>
        <end position="95"/>
    </location>
</feature>
<evidence type="ECO:0000313" key="3">
    <source>
        <dbReference type="Proteomes" id="UP000294746"/>
    </source>
</evidence>
<keyword evidence="2" id="KW-0176">Collagen</keyword>
<dbReference type="PANTHER" id="PTHR24023:SF1095">
    <property type="entry name" value="EGF-LIKE DOMAIN-CONTAINING PROTEIN"/>
    <property type="match status" value="1"/>
</dbReference>
<evidence type="ECO:0000256" key="1">
    <source>
        <dbReference type="SAM" id="MobiDB-lite"/>
    </source>
</evidence>
<proteinExistence type="predicted"/>
<gene>
    <name evidence="2" type="ORF">EDD57_15515</name>
</gene>
<name>A0A4R2RTL7_9BACL</name>
<dbReference type="InterPro" id="IPR008160">
    <property type="entry name" value="Collagen"/>
</dbReference>
<dbReference type="GO" id="GO:0031012">
    <property type="term" value="C:extracellular matrix"/>
    <property type="evidence" value="ECO:0007669"/>
    <property type="project" value="TreeGrafter"/>
</dbReference>
<dbReference type="GO" id="GO:0030198">
    <property type="term" value="P:extracellular matrix organization"/>
    <property type="evidence" value="ECO:0007669"/>
    <property type="project" value="TreeGrafter"/>
</dbReference>
<organism evidence="2 3">
    <name type="scientific">Baia soyae</name>
    <dbReference type="NCBI Taxonomy" id="1544746"/>
    <lineage>
        <taxon>Bacteria</taxon>
        <taxon>Bacillati</taxon>
        <taxon>Bacillota</taxon>
        <taxon>Bacilli</taxon>
        <taxon>Bacillales</taxon>
        <taxon>Thermoactinomycetaceae</taxon>
        <taxon>Baia</taxon>
    </lineage>
</organism>
<reference evidence="2 3" key="1">
    <citation type="submission" date="2019-03" db="EMBL/GenBank/DDBJ databases">
        <title>Genomic Encyclopedia of Type Strains, Phase IV (KMG-IV): sequencing the most valuable type-strain genomes for metagenomic binning, comparative biology and taxonomic classification.</title>
        <authorList>
            <person name="Goeker M."/>
        </authorList>
    </citation>
    <scope>NUCLEOTIDE SEQUENCE [LARGE SCALE GENOMIC DNA]</scope>
    <source>
        <strain evidence="2 3">DSM 46831</strain>
    </source>
</reference>
<comment type="caution">
    <text evidence="2">The sequence shown here is derived from an EMBL/GenBank/DDBJ whole genome shotgun (WGS) entry which is preliminary data.</text>
</comment>
<dbReference type="InterPro" id="IPR008983">
    <property type="entry name" value="Tumour_necrosis_fac-like_dom"/>
</dbReference>
<feature type="region of interest" description="Disordered" evidence="1">
    <location>
        <begin position="1"/>
        <end position="153"/>
    </location>
</feature>
<dbReference type="Pfam" id="PF01391">
    <property type="entry name" value="Collagen"/>
    <property type="match status" value="2"/>
</dbReference>
<dbReference type="PANTHER" id="PTHR24023">
    <property type="entry name" value="COLLAGEN ALPHA"/>
    <property type="match status" value="1"/>
</dbReference>
<protein>
    <submittedName>
        <fullName evidence="2">Collagen triple helix repeat protein</fullName>
    </submittedName>
</protein>
<keyword evidence="3" id="KW-1185">Reference proteome</keyword>
<feature type="non-terminal residue" evidence="2">
    <location>
        <position position="1"/>
    </location>
</feature>
<dbReference type="GO" id="GO:0005615">
    <property type="term" value="C:extracellular space"/>
    <property type="evidence" value="ECO:0007669"/>
    <property type="project" value="TreeGrafter"/>
</dbReference>
<dbReference type="Gene3D" id="2.60.120.40">
    <property type="match status" value="1"/>
</dbReference>
<dbReference type="Proteomes" id="UP000294746">
    <property type="component" value="Unassembled WGS sequence"/>
</dbReference>
<feature type="compositionally biased region" description="Low complexity" evidence="1">
    <location>
        <begin position="116"/>
        <end position="125"/>
    </location>
</feature>
<dbReference type="AlphaFoldDB" id="A0A4R2RTL7"/>
<dbReference type="InterPro" id="IPR050149">
    <property type="entry name" value="Collagen_superfamily"/>
</dbReference>
<evidence type="ECO:0000313" key="2">
    <source>
        <dbReference type="EMBL" id="TCP62485.1"/>
    </source>
</evidence>
<feature type="compositionally biased region" description="Low complexity" evidence="1">
    <location>
        <begin position="131"/>
        <end position="150"/>
    </location>
</feature>
<dbReference type="GO" id="GO:0030020">
    <property type="term" value="F:extracellular matrix structural constituent conferring tensile strength"/>
    <property type="evidence" value="ECO:0007669"/>
    <property type="project" value="TreeGrafter"/>
</dbReference>